<accession>A0A6A6Q9A5</accession>
<keyword evidence="1" id="KW-0472">Membrane</keyword>
<dbReference type="AlphaFoldDB" id="A0A6A6Q9A5"/>
<keyword evidence="1" id="KW-1133">Transmembrane helix</keyword>
<gene>
    <name evidence="2" type="ORF">BU16DRAFT_224982</name>
</gene>
<keyword evidence="1" id="KW-0812">Transmembrane</keyword>
<evidence type="ECO:0000256" key="1">
    <source>
        <dbReference type="SAM" id="Phobius"/>
    </source>
</evidence>
<keyword evidence="3" id="KW-1185">Reference proteome</keyword>
<proteinExistence type="predicted"/>
<feature type="transmembrane region" description="Helical" evidence="1">
    <location>
        <begin position="107"/>
        <end position="128"/>
    </location>
</feature>
<evidence type="ECO:0000313" key="3">
    <source>
        <dbReference type="Proteomes" id="UP000799750"/>
    </source>
</evidence>
<protein>
    <submittedName>
        <fullName evidence="2">Uncharacterized protein</fullName>
    </submittedName>
</protein>
<dbReference type="Proteomes" id="UP000799750">
    <property type="component" value="Unassembled WGS sequence"/>
</dbReference>
<reference evidence="2" key="1">
    <citation type="journal article" date="2020" name="Stud. Mycol.">
        <title>101 Dothideomycetes genomes: a test case for predicting lifestyles and emergence of pathogens.</title>
        <authorList>
            <person name="Haridas S."/>
            <person name="Albert R."/>
            <person name="Binder M."/>
            <person name="Bloem J."/>
            <person name="Labutti K."/>
            <person name="Salamov A."/>
            <person name="Andreopoulos B."/>
            <person name="Baker S."/>
            <person name="Barry K."/>
            <person name="Bills G."/>
            <person name="Bluhm B."/>
            <person name="Cannon C."/>
            <person name="Castanera R."/>
            <person name="Culley D."/>
            <person name="Daum C."/>
            <person name="Ezra D."/>
            <person name="Gonzalez J."/>
            <person name="Henrissat B."/>
            <person name="Kuo A."/>
            <person name="Liang C."/>
            <person name="Lipzen A."/>
            <person name="Lutzoni F."/>
            <person name="Magnuson J."/>
            <person name="Mondo S."/>
            <person name="Nolan M."/>
            <person name="Ohm R."/>
            <person name="Pangilinan J."/>
            <person name="Park H.-J."/>
            <person name="Ramirez L."/>
            <person name="Alfaro M."/>
            <person name="Sun H."/>
            <person name="Tritt A."/>
            <person name="Yoshinaga Y."/>
            <person name="Zwiers L.-H."/>
            <person name="Turgeon B."/>
            <person name="Goodwin S."/>
            <person name="Spatafora J."/>
            <person name="Crous P."/>
            <person name="Grigoriev I."/>
        </authorList>
    </citation>
    <scope>NUCLEOTIDE SEQUENCE</scope>
    <source>
        <strain evidence="2">CBS 269.34</strain>
    </source>
</reference>
<evidence type="ECO:0000313" key="2">
    <source>
        <dbReference type="EMBL" id="KAF2488671.1"/>
    </source>
</evidence>
<organism evidence="2 3">
    <name type="scientific">Lophium mytilinum</name>
    <dbReference type="NCBI Taxonomy" id="390894"/>
    <lineage>
        <taxon>Eukaryota</taxon>
        <taxon>Fungi</taxon>
        <taxon>Dikarya</taxon>
        <taxon>Ascomycota</taxon>
        <taxon>Pezizomycotina</taxon>
        <taxon>Dothideomycetes</taxon>
        <taxon>Pleosporomycetidae</taxon>
        <taxon>Mytilinidiales</taxon>
        <taxon>Mytilinidiaceae</taxon>
        <taxon>Lophium</taxon>
    </lineage>
</organism>
<dbReference type="EMBL" id="MU004202">
    <property type="protein sequence ID" value="KAF2488671.1"/>
    <property type="molecule type" value="Genomic_DNA"/>
</dbReference>
<feature type="transmembrane region" description="Helical" evidence="1">
    <location>
        <begin position="80"/>
        <end position="101"/>
    </location>
</feature>
<sequence length="182" mass="19874">MVLVTSKSTSKEAKRTKFFRTTIRRSCVFSRAKPIWVLWYQRLPRAFSFLLPITPADTDRLCRQKYMAALVERHGFRIQIAIAGAGAAAGAAAGAGAPAAATSASGVMPSFLALASMAAFCFLPTSFFTNSPICLLKAPRPAFFAKVSAAVPECLAASSWWRTSSLVTAISWNWESWERRSE</sequence>
<name>A0A6A6Q9A5_9PEZI</name>